<feature type="modified residue" description="4-aspartylphosphate" evidence="5">
    <location>
        <position position="59"/>
    </location>
</feature>
<evidence type="ECO:0000256" key="5">
    <source>
        <dbReference type="PROSITE-ProRule" id="PRU00169"/>
    </source>
</evidence>
<keyword evidence="2" id="KW-0479">Metal-binding</keyword>
<dbReference type="EMBL" id="JBHPBY010000541">
    <property type="protein sequence ID" value="MFC1853589.1"/>
    <property type="molecule type" value="Genomic_DNA"/>
</dbReference>
<dbReference type="InterPro" id="IPR050595">
    <property type="entry name" value="Bact_response_regulator"/>
</dbReference>
<evidence type="ECO:0000256" key="1">
    <source>
        <dbReference type="ARBA" id="ARBA00022553"/>
    </source>
</evidence>
<protein>
    <submittedName>
        <fullName evidence="7">Response regulator</fullName>
    </submittedName>
</protein>
<sequence>MKINHILVADDEKHTRFTLSLIFRKAGFEVTAVASGREALNRIIELRNSLNPLDLLVIDIQMPGLTGFELIEEIEHKNILLPILIISGYPYREMVKGLEQRFCIEYLEKPFEPEELLNRIYLIQDKHEHSQRKNNMDSNTILEIVEKHRGKLGSILSILQEIQFTYGYLPEKALRIVSDNTGDSLVDIYGIATFHDKFKFYPPDKKTDIKEEHNYAPDVRCPSCNHSLMQPGHFIDDRPAVRVTVSFGMEHGWLRFSSWCGAYNIEVEYDLPAAGEVNLFCPHCHVELFAANNCTVCGAPMVPMIEINGKMIQVCSYVGCKSHILAVEYTYHTV</sequence>
<keyword evidence="4" id="KW-0411">Iron-sulfur</keyword>
<proteinExistence type="predicted"/>
<dbReference type="Proteomes" id="UP001594351">
    <property type="component" value="Unassembled WGS sequence"/>
</dbReference>
<reference evidence="7 8" key="1">
    <citation type="submission" date="2024-09" db="EMBL/GenBank/DDBJ databases">
        <title>Laminarin stimulates single cell rates of sulfate reduction while oxygen inhibits transcriptomic activity in coastal marine sediment.</title>
        <authorList>
            <person name="Lindsay M."/>
            <person name="Orcutt B."/>
            <person name="Emerson D."/>
            <person name="Stepanauskas R."/>
            <person name="D'Angelo T."/>
        </authorList>
    </citation>
    <scope>NUCLEOTIDE SEQUENCE [LARGE SCALE GENOMIC DNA]</scope>
    <source>
        <strain evidence="7">SAG AM-311-K15</strain>
    </source>
</reference>
<dbReference type="Pfam" id="PF00072">
    <property type="entry name" value="Response_reg"/>
    <property type="match status" value="1"/>
</dbReference>
<dbReference type="PANTHER" id="PTHR44591">
    <property type="entry name" value="STRESS RESPONSE REGULATOR PROTEIN 1"/>
    <property type="match status" value="1"/>
</dbReference>
<dbReference type="InterPro" id="IPR036249">
    <property type="entry name" value="Thioredoxin-like_sf"/>
</dbReference>
<dbReference type="Pfam" id="PF01257">
    <property type="entry name" value="2Fe-2S_thioredx"/>
    <property type="match status" value="1"/>
</dbReference>
<comment type="caution">
    <text evidence="7">The sequence shown here is derived from an EMBL/GenBank/DDBJ whole genome shotgun (WGS) entry which is preliminary data.</text>
</comment>
<evidence type="ECO:0000256" key="3">
    <source>
        <dbReference type="ARBA" id="ARBA00023004"/>
    </source>
</evidence>
<evidence type="ECO:0000256" key="2">
    <source>
        <dbReference type="ARBA" id="ARBA00022723"/>
    </source>
</evidence>
<dbReference type="PANTHER" id="PTHR44591:SF3">
    <property type="entry name" value="RESPONSE REGULATORY DOMAIN-CONTAINING PROTEIN"/>
    <property type="match status" value="1"/>
</dbReference>
<dbReference type="InterPro" id="IPR041921">
    <property type="entry name" value="NuoE_N"/>
</dbReference>
<dbReference type="Gene3D" id="1.10.10.1590">
    <property type="entry name" value="NADH-quinone oxidoreductase subunit E"/>
    <property type="match status" value="1"/>
</dbReference>
<dbReference type="InterPro" id="IPR011006">
    <property type="entry name" value="CheY-like_superfamily"/>
</dbReference>
<evidence type="ECO:0000256" key="4">
    <source>
        <dbReference type="ARBA" id="ARBA00023014"/>
    </source>
</evidence>
<keyword evidence="3" id="KW-0408">Iron</keyword>
<feature type="domain" description="Response regulatory" evidence="6">
    <location>
        <begin position="5"/>
        <end position="124"/>
    </location>
</feature>
<name>A0ABV6Z593_UNCC1</name>
<dbReference type="SUPFAM" id="SSF52833">
    <property type="entry name" value="Thioredoxin-like"/>
    <property type="match status" value="1"/>
</dbReference>
<organism evidence="7 8">
    <name type="scientific">candidate division CSSED10-310 bacterium</name>
    <dbReference type="NCBI Taxonomy" id="2855610"/>
    <lineage>
        <taxon>Bacteria</taxon>
        <taxon>Bacteria division CSSED10-310</taxon>
    </lineage>
</organism>
<evidence type="ECO:0000313" key="7">
    <source>
        <dbReference type="EMBL" id="MFC1853589.1"/>
    </source>
</evidence>
<accession>A0ABV6Z593</accession>
<dbReference type="SMART" id="SM00448">
    <property type="entry name" value="REC"/>
    <property type="match status" value="1"/>
</dbReference>
<keyword evidence="8" id="KW-1185">Reference proteome</keyword>
<evidence type="ECO:0000259" key="6">
    <source>
        <dbReference type="PROSITE" id="PS50110"/>
    </source>
</evidence>
<dbReference type="CDD" id="cd00156">
    <property type="entry name" value="REC"/>
    <property type="match status" value="1"/>
</dbReference>
<keyword evidence="1 5" id="KW-0597">Phosphoprotein</keyword>
<gene>
    <name evidence="7" type="ORF">ACFL27_25660</name>
</gene>
<dbReference type="PROSITE" id="PS50110">
    <property type="entry name" value="RESPONSE_REGULATORY"/>
    <property type="match status" value="1"/>
</dbReference>
<dbReference type="Gene3D" id="3.40.50.2300">
    <property type="match status" value="1"/>
</dbReference>
<evidence type="ECO:0000313" key="8">
    <source>
        <dbReference type="Proteomes" id="UP001594351"/>
    </source>
</evidence>
<dbReference type="InterPro" id="IPR001789">
    <property type="entry name" value="Sig_transdc_resp-reg_receiver"/>
</dbReference>
<dbReference type="SUPFAM" id="SSF52172">
    <property type="entry name" value="CheY-like"/>
    <property type="match status" value="1"/>
</dbReference>